<evidence type="ECO:0000256" key="1">
    <source>
        <dbReference type="SAM" id="MobiDB-lite"/>
    </source>
</evidence>
<sequence>MKKELQSKNDQINQLGKNPPLNFDEDPMLMSDSNCRVLTGLTRDQFSDLCSAIPASALRHTD</sequence>
<evidence type="ECO:0000313" key="4">
    <source>
        <dbReference type="Proteomes" id="UP000681967"/>
    </source>
</evidence>
<dbReference type="EMBL" id="CAJOBH010286326">
    <property type="protein sequence ID" value="CAF5175639.1"/>
    <property type="molecule type" value="Genomic_DNA"/>
</dbReference>
<dbReference type="AlphaFoldDB" id="A0A8S3H348"/>
<accession>A0A8S3H348</accession>
<gene>
    <name evidence="3" type="ORF">BYL167_LOCUS78141</name>
    <name evidence="2" type="ORF">GIL414_LOCUS22315</name>
</gene>
<dbReference type="EMBL" id="CAJOBJ010021711">
    <property type="protein sequence ID" value="CAF4219019.1"/>
    <property type="molecule type" value="Genomic_DNA"/>
</dbReference>
<organism evidence="3 4">
    <name type="scientific">Rotaria magnacalcarata</name>
    <dbReference type="NCBI Taxonomy" id="392030"/>
    <lineage>
        <taxon>Eukaryota</taxon>
        <taxon>Metazoa</taxon>
        <taxon>Spiralia</taxon>
        <taxon>Gnathifera</taxon>
        <taxon>Rotifera</taxon>
        <taxon>Eurotatoria</taxon>
        <taxon>Bdelloidea</taxon>
        <taxon>Philodinida</taxon>
        <taxon>Philodinidae</taxon>
        <taxon>Rotaria</taxon>
    </lineage>
</organism>
<feature type="non-terminal residue" evidence="3">
    <location>
        <position position="62"/>
    </location>
</feature>
<evidence type="ECO:0000313" key="2">
    <source>
        <dbReference type="EMBL" id="CAF4219019.1"/>
    </source>
</evidence>
<evidence type="ECO:0000313" key="3">
    <source>
        <dbReference type="EMBL" id="CAF5175639.1"/>
    </source>
</evidence>
<feature type="region of interest" description="Disordered" evidence="1">
    <location>
        <begin position="1"/>
        <end position="27"/>
    </location>
</feature>
<comment type="caution">
    <text evidence="3">The sequence shown here is derived from an EMBL/GenBank/DDBJ whole genome shotgun (WGS) entry which is preliminary data.</text>
</comment>
<name>A0A8S3H348_9BILA</name>
<protein>
    <submittedName>
        <fullName evidence="3">Uncharacterized protein</fullName>
    </submittedName>
</protein>
<dbReference type="Proteomes" id="UP000681967">
    <property type="component" value="Unassembled WGS sequence"/>
</dbReference>
<reference evidence="3" key="1">
    <citation type="submission" date="2021-02" db="EMBL/GenBank/DDBJ databases">
        <authorList>
            <person name="Nowell W R."/>
        </authorList>
    </citation>
    <scope>NUCLEOTIDE SEQUENCE</scope>
</reference>
<proteinExistence type="predicted"/>
<dbReference type="Proteomes" id="UP000681720">
    <property type="component" value="Unassembled WGS sequence"/>
</dbReference>